<dbReference type="AlphaFoldDB" id="A0A3M5NWK3"/>
<sequence length="519" mass="56612">MEGRDVVGLAAADQFAIGDHFLIDPVCPSVDQIVFQGLEAGHGLAFDQACGNQQPATVADDRQRFAGRRDILDDLLSIAVQADRVRVLHAAGQHDAVIVARVGGFEGAVYPEVVGRLVVIPAFDLAILAGKNFYGGACLFQCLLGACQFDLLETIGYKNCDAFAIQCVGHGVLQSCAQQWRITGPCEAVYAAVTQSPKLAVRQSSEKMSNEGDGPLTDQGAESRYVFEYVPMPPELTPEQIQQALQGISVPPQPQIMVDLQMEQYMPDPDLGAIARLIAQDPGLSGALLKIVNSAHFGLSNKIASIQKAVNLLGSRTVINLINAQSIKGEMSDEAIVTLNRFWDTAQDVAMTSLTLAKRIGSQAVDESYALGLFHDCGIPLMIKRFPDYMSVLESAYANAGPERRVVDTENESFDTNHSVVGYYTAKSWRLPDHVTEAIANHHNALAIFQDDSSRNAQLKNLLAPLKMAEHICQSYRVLGNQDEDHEWESVGGLVLDYVGLSEYDFEYLRESIRELGAR</sequence>
<organism evidence="2 3">
    <name type="scientific">Pseudomonas viridiflava</name>
    <name type="common">Phytomonas viridiflava</name>
    <dbReference type="NCBI Taxonomy" id="33069"/>
    <lineage>
        <taxon>Bacteria</taxon>
        <taxon>Pseudomonadati</taxon>
        <taxon>Pseudomonadota</taxon>
        <taxon>Gammaproteobacteria</taxon>
        <taxon>Pseudomonadales</taxon>
        <taxon>Pseudomonadaceae</taxon>
        <taxon>Pseudomonas</taxon>
    </lineage>
</organism>
<evidence type="ECO:0000259" key="1">
    <source>
        <dbReference type="PROSITE" id="PS51833"/>
    </source>
</evidence>
<dbReference type="InterPro" id="IPR052340">
    <property type="entry name" value="RNase_Y/CdgJ"/>
</dbReference>
<evidence type="ECO:0000313" key="2">
    <source>
        <dbReference type="EMBL" id="RMT76779.1"/>
    </source>
</evidence>
<dbReference type="SUPFAM" id="SSF109604">
    <property type="entry name" value="HD-domain/PDEase-like"/>
    <property type="match status" value="1"/>
</dbReference>
<dbReference type="Gene3D" id="1.10.3210.10">
    <property type="entry name" value="Hypothetical protein af1432"/>
    <property type="match status" value="1"/>
</dbReference>
<dbReference type="Pfam" id="PF08668">
    <property type="entry name" value="HDOD"/>
    <property type="match status" value="1"/>
</dbReference>
<dbReference type="EMBL" id="RBTP01000076">
    <property type="protein sequence ID" value="RMT76779.1"/>
    <property type="molecule type" value="Genomic_DNA"/>
</dbReference>
<evidence type="ECO:0000313" key="3">
    <source>
        <dbReference type="Proteomes" id="UP000273854"/>
    </source>
</evidence>
<feature type="domain" description="HDOD" evidence="1">
    <location>
        <begin position="250"/>
        <end position="445"/>
    </location>
</feature>
<accession>A0A3M5NWK3</accession>
<comment type="caution">
    <text evidence="2">The sequence shown here is derived from an EMBL/GenBank/DDBJ whole genome shotgun (WGS) entry which is preliminary data.</text>
</comment>
<dbReference type="PANTHER" id="PTHR33525">
    <property type="match status" value="1"/>
</dbReference>
<dbReference type="PROSITE" id="PS51833">
    <property type="entry name" value="HDOD"/>
    <property type="match status" value="1"/>
</dbReference>
<name>A0A3M5NWK3_PSEVI</name>
<proteinExistence type="predicted"/>
<reference evidence="2 3" key="1">
    <citation type="submission" date="2018-08" db="EMBL/GenBank/DDBJ databases">
        <title>Recombination of ecologically and evolutionarily significant loci maintains genetic cohesion in the Pseudomonas syringae species complex.</title>
        <authorList>
            <person name="Dillon M."/>
            <person name="Thakur S."/>
            <person name="Almeida R.N.D."/>
            <person name="Weir B.S."/>
            <person name="Guttman D.S."/>
        </authorList>
    </citation>
    <scope>NUCLEOTIDE SEQUENCE [LARGE SCALE GENOMIC DNA]</scope>
    <source>
        <strain evidence="2 3">ICMP 19473</strain>
    </source>
</reference>
<dbReference type="Proteomes" id="UP000273854">
    <property type="component" value="Unassembled WGS sequence"/>
</dbReference>
<dbReference type="PANTHER" id="PTHR33525:SF6">
    <property type="entry name" value="HDOD DOMAIN-CONTAINING PROTEIN"/>
    <property type="match status" value="1"/>
</dbReference>
<dbReference type="InterPro" id="IPR013976">
    <property type="entry name" value="HDOD"/>
</dbReference>
<gene>
    <name evidence="2" type="ORF">ALP40_05358</name>
</gene>
<protein>
    <recommendedName>
        <fullName evidence="1">HDOD domain-containing protein</fullName>
    </recommendedName>
</protein>